<reference evidence="1" key="1">
    <citation type="journal article" date="2020" name="Stud. Mycol.">
        <title>101 Dothideomycetes genomes: a test case for predicting lifestyles and emergence of pathogens.</title>
        <authorList>
            <person name="Haridas S."/>
            <person name="Albert R."/>
            <person name="Binder M."/>
            <person name="Bloem J."/>
            <person name="Labutti K."/>
            <person name="Salamov A."/>
            <person name="Andreopoulos B."/>
            <person name="Baker S."/>
            <person name="Barry K."/>
            <person name="Bills G."/>
            <person name="Bluhm B."/>
            <person name="Cannon C."/>
            <person name="Castanera R."/>
            <person name="Culley D."/>
            <person name="Daum C."/>
            <person name="Ezra D."/>
            <person name="Gonzalez J."/>
            <person name="Henrissat B."/>
            <person name="Kuo A."/>
            <person name="Liang C."/>
            <person name="Lipzen A."/>
            <person name="Lutzoni F."/>
            <person name="Magnuson J."/>
            <person name="Mondo S."/>
            <person name="Nolan M."/>
            <person name="Ohm R."/>
            <person name="Pangilinan J."/>
            <person name="Park H.-J."/>
            <person name="Ramirez L."/>
            <person name="Alfaro M."/>
            <person name="Sun H."/>
            <person name="Tritt A."/>
            <person name="Yoshinaga Y."/>
            <person name="Zwiers L.-H."/>
            <person name="Turgeon B."/>
            <person name="Goodwin S."/>
            <person name="Spatafora J."/>
            <person name="Crous P."/>
            <person name="Grigoriev I."/>
        </authorList>
    </citation>
    <scope>NUCLEOTIDE SEQUENCE</scope>
    <source>
        <strain evidence="1">CBS 279.74</strain>
    </source>
</reference>
<protein>
    <submittedName>
        <fullName evidence="1">Uncharacterized protein</fullName>
    </submittedName>
</protein>
<evidence type="ECO:0000313" key="1">
    <source>
        <dbReference type="EMBL" id="KAF2702609.1"/>
    </source>
</evidence>
<keyword evidence="2" id="KW-1185">Reference proteome</keyword>
<sequence length="49" mass="5659">MCVQRLLIGIFKHYNLKISTAIYTAIAKKIREANLKTLGRTAIEDLYYV</sequence>
<accession>A0A6G1JPR2</accession>
<evidence type="ECO:0000313" key="2">
    <source>
        <dbReference type="Proteomes" id="UP000799428"/>
    </source>
</evidence>
<dbReference type="Proteomes" id="UP000799428">
    <property type="component" value="Unassembled WGS sequence"/>
</dbReference>
<name>A0A6G1JPR2_9PLEO</name>
<dbReference type="EMBL" id="MU005798">
    <property type="protein sequence ID" value="KAF2702609.1"/>
    <property type="molecule type" value="Genomic_DNA"/>
</dbReference>
<organism evidence="1 2">
    <name type="scientific">Pleomassaria siparia CBS 279.74</name>
    <dbReference type="NCBI Taxonomy" id="1314801"/>
    <lineage>
        <taxon>Eukaryota</taxon>
        <taxon>Fungi</taxon>
        <taxon>Dikarya</taxon>
        <taxon>Ascomycota</taxon>
        <taxon>Pezizomycotina</taxon>
        <taxon>Dothideomycetes</taxon>
        <taxon>Pleosporomycetidae</taxon>
        <taxon>Pleosporales</taxon>
        <taxon>Pleomassariaceae</taxon>
        <taxon>Pleomassaria</taxon>
    </lineage>
</organism>
<gene>
    <name evidence="1" type="ORF">K504DRAFT_465007</name>
</gene>
<proteinExistence type="predicted"/>
<dbReference type="AlphaFoldDB" id="A0A6G1JPR2"/>